<keyword evidence="1" id="KW-1133">Transmembrane helix</keyword>
<feature type="transmembrane region" description="Helical" evidence="1">
    <location>
        <begin position="12"/>
        <end position="29"/>
    </location>
</feature>
<dbReference type="PANTHER" id="PTHR34989">
    <property type="entry name" value="PROTEIN HDED"/>
    <property type="match status" value="1"/>
</dbReference>
<evidence type="ECO:0000313" key="3">
    <source>
        <dbReference type="Proteomes" id="UP000190637"/>
    </source>
</evidence>
<dbReference type="STRING" id="1122192.SAMN02745673_04752"/>
<organism evidence="2 3">
    <name type="scientific">Marinactinospora thermotolerans DSM 45154</name>
    <dbReference type="NCBI Taxonomy" id="1122192"/>
    <lineage>
        <taxon>Bacteria</taxon>
        <taxon>Bacillati</taxon>
        <taxon>Actinomycetota</taxon>
        <taxon>Actinomycetes</taxon>
        <taxon>Streptosporangiales</taxon>
        <taxon>Nocardiopsidaceae</taxon>
        <taxon>Marinactinospora</taxon>
    </lineage>
</organism>
<keyword evidence="1" id="KW-0472">Membrane</keyword>
<dbReference type="RefSeq" id="WP_144390288.1">
    <property type="nucleotide sequence ID" value="NZ_FUWS01000017.1"/>
</dbReference>
<dbReference type="InterPro" id="IPR052712">
    <property type="entry name" value="Acid_resist_chaperone_HdeD"/>
</dbReference>
<gene>
    <name evidence="2" type="ORF">SAMN02745673_04752</name>
</gene>
<dbReference type="EMBL" id="FUWS01000017">
    <property type="protein sequence ID" value="SKA37680.1"/>
    <property type="molecule type" value="Genomic_DNA"/>
</dbReference>
<dbReference type="Pfam" id="PF03729">
    <property type="entry name" value="DUF308"/>
    <property type="match status" value="1"/>
</dbReference>
<keyword evidence="1" id="KW-0812">Transmembrane</keyword>
<feature type="transmembrane region" description="Helical" evidence="1">
    <location>
        <begin position="67"/>
        <end position="86"/>
    </location>
</feature>
<reference evidence="2 3" key="1">
    <citation type="submission" date="2017-02" db="EMBL/GenBank/DDBJ databases">
        <authorList>
            <person name="Peterson S.W."/>
        </authorList>
    </citation>
    <scope>NUCLEOTIDE SEQUENCE [LARGE SCALE GENOMIC DNA]</scope>
    <source>
        <strain evidence="2 3">DSM 45154</strain>
    </source>
</reference>
<dbReference type="InterPro" id="IPR005325">
    <property type="entry name" value="DUF308_memb"/>
</dbReference>
<dbReference type="OrthoDB" id="193343at2"/>
<sequence length="183" mass="19661">MLDILSGRWWAFVARGVAAVVFGLLTLFWPQITVLVLVMLAGVYVLVDGVLLLFHAFSPAADPRPRWVVVLQGVAGLLFGIAIVVWPGISAVVLVTLIALWALFSGVLQIAAAIRLRREMGREWLLAVAGVLSVVTGLLLLLWPGAGALALAWLIGLYALAFGVLLIVLGIRLREWRGLPPGL</sequence>
<feature type="transmembrane region" description="Helical" evidence="1">
    <location>
        <begin position="149"/>
        <end position="171"/>
    </location>
</feature>
<accession>A0A1T4TAT6</accession>
<evidence type="ECO:0000313" key="2">
    <source>
        <dbReference type="EMBL" id="SKA37680.1"/>
    </source>
</evidence>
<evidence type="ECO:0000256" key="1">
    <source>
        <dbReference type="SAM" id="Phobius"/>
    </source>
</evidence>
<protein>
    <submittedName>
        <fullName evidence="2">Uncharacterized membrane protein HdeD, DUF308 family</fullName>
    </submittedName>
</protein>
<proteinExistence type="predicted"/>
<dbReference type="Proteomes" id="UP000190637">
    <property type="component" value="Unassembled WGS sequence"/>
</dbReference>
<dbReference type="PANTHER" id="PTHR34989:SF1">
    <property type="entry name" value="PROTEIN HDED"/>
    <property type="match status" value="1"/>
</dbReference>
<feature type="transmembrane region" description="Helical" evidence="1">
    <location>
        <begin position="35"/>
        <end position="55"/>
    </location>
</feature>
<keyword evidence="3" id="KW-1185">Reference proteome</keyword>
<feature type="transmembrane region" description="Helical" evidence="1">
    <location>
        <begin position="92"/>
        <end position="112"/>
    </location>
</feature>
<dbReference type="AlphaFoldDB" id="A0A1T4TAT6"/>
<dbReference type="GO" id="GO:0005886">
    <property type="term" value="C:plasma membrane"/>
    <property type="evidence" value="ECO:0007669"/>
    <property type="project" value="TreeGrafter"/>
</dbReference>
<name>A0A1T4TAT6_9ACTN</name>
<feature type="transmembrane region" description="Helical" evidence="1">
    <location>
        <begin position="124"/>
        <end position="143"/>
    </location>
</feature>